<reference evidence="2" key="1">
    <citation type="submission" date="2018-02" db="EMBL/GenBank/DDBJ databases">
        <title>Resolving the psyllid tree of life: Phylogenomic analysis of the superfamily Psylloidea (Hemiptera).</title>
        <authorList>
            <person name="Percy D.M."/>
            <person name="Sveinsson S."/>
            <person name="Lemmon A.R."/>
            <person name="Lemmon E.M."/>
            <person name="Ouvrard D."/>
            <person name="Burckhardt D."/>
        </authorList>
    </citation>
    <scope>NUCLEOTIDE SEQUENCE</scope>
    <source>
        <strain evidence="2">DP1.idba.137_circ</strain>
    </source>
</reference>
<proteinExistence type="predicted"/>
<sequence>MMKLIISLIIFSSYLFSIATHPLSMGFMLLIINLLTSIMLRFFTKSNWIPLTIFLVTAGGLMIIFMYSTSISSNELFSYINVNNIFMCILSMYMITTLNQSFYITDNFNSTDQFNCEFLSLYSPIYSKTTIFMFMFLFMTLFIIIKMMKCIKGPLRKKY</sequence>
<keyword evidence="1" id="KW-0812">Transmembrane</keyword>
<dbReference type="EMBL" id="MG989234">
    <property type="protein sequence ID" value="AWU49035.1"/>
    <property type="molecule type" value="Genomic_DNA"/>
</dbReference>
<keyword evidence="1" id="KW-1133">Transmembrane helix</keyword>
<keyword evidence="1" id="KW-0472">Membrane</keyword>
<keyword evidence="2" id="KW-0496">Mitochondrion</keyword>
<name>A0A344A2P4_9HEMI</name>
<evidence type="ECO:0000313" key="2">
    <source>
        <dbReference type="EMBL" id="AWU49035.1"/>
    </source>
</evidence>
<evidence type="ECO:0000256" key="1">
    <source>
        <dbReference type="SAM" id="Phobius"/>
    </source>
</evidence>
<geneLocation type="mitochondrion" evidence="2"/>
<dbReference type="AlphaFoldDB" id="A0A344A2P4"/>
<feature type="transmembrane region" description="Helical" evidence="1">
    <location>
        <begin position="51"/>
        <end position="69"/>
    </location>
</feature>
<gene>
    <name evidence="2" type="primary">nad6</name>
</gene>
<protein>
    <submittedName>
        <fullName evidence="2">NADH dehydrogenase subunit 6</fullName>
    </submittedName>
</protein>
<accession>A0A344A2P4</accession>
<feature type="transmembrane region" description="Helical" evidence="1">
    <location>
        <begin position="129"/>
        <end position="148"/>
    </location>
</feature>
<organism evidence="2">
    <name type="scientific">Pseudophacopteron sp. DMP-2018</name>
    <dbReference type="NCBI Taxonomy" id="2908812"/>
    <lineage>
        <taxon>Eukaryota</taxon>
        <taxon>Metazoa</taxon>
        <taxon>Ecdysozoa</taxon>
        <taxon>Arthropoda</taxon>
        <taxon>Hexapoda</taxon>
        <taxon>Insecta</taxon>
        <taxon>Pterygota</taxon>
        <taxon>Neoptera</taxon>
        <taxon>Paraneoptera</taxon>
        <taxon>Hemiptera</taxon>
        <taxon>Sternorrhyncha</taxon>
        <taxon>Psylloidea</taxon>
        <taxon>Phacopteronidae</taxon>
        <taxon>Pseudophacopteron</taxon>
    </lineage>
</organism>